<dbReference type="InterPro" id="IPR003423">
    <property type="entry name" value="OMP_efflux"/>
</dbReference>
<reference evidence="2" key="1">
    <citation type="submission" date="2018-05" db="EMBL/GenBank/DDBJ databases">
        <authorList>
            <person name="Lanie J.A."/>
            <person name="Ng W.-L."/>
            <person name="Kazmierczak K.M."/>
            <person name="Andrzejewski T.M."/>
            <person name="Davidsen T.M."/>
            <person name="Wayne K.J."/>
            <person name="Tettelin H."/>
            <person name="Glass J.I."/>
            <person name="Rusch D."/>
            <person name="Podicherti R."/>
            <person name="Tsui H.-C.T."/>
            <person name="Winkler M.E."/>
        </authorList>
    </citation>
    <scope>NUCLEOTIDE SEQUENCE</scope>
    <source>
        <strain evidence="2">KNB</strain>
    </source>
</reference>
<protein>
    <recommendedName>
        <fullName evidence="3">Outer membrane efflux protein</fullName>
    </recommendedName>
</protein>
<dbReference type="SUPFAM" id="SSF56954">
    <property type="entry name" value="Outer membrane efflux proteins (OEP)"/>
    <property type="match status" value="1"/>
</dbReference>
<dbReference type="EMBL" id="LS423452">
    <property type="protein sequence ID" value="SPS06011.1"/>
    <property type="molecule type" value="Genomic_DNA"/>
</dbReference>
<proteinExistence type="inferred from homology"/>
<name>A0A2X0SF75_9PROT</name>
<accession>A0A2X0SF75</accession>
<evidence type="ECO:0000256" key="1">
    <source>
        <dbReference type="ARBA" id="ARBA00007613"/>
    </source>
</evidence>
<gene>
    <name evidence="2" type="ORF">NITFAB_1601</name>
</gene>
<dbReference type="PANTHER" id="PTHR30203:SF24">
    <property type="entry name" value="BLR4935 PROTEIN"/>
    <property type="match status" value="1"/>
</dbReference>
<dbReference type="GO" id="GO:0015562">
    <property type="term" value="F:efflux transmembrane transporter activity"/>
    <property type="evidence" value="ECO:0007669"/>
    <property type="project" value="InterPro"/>
</dbReference>
<dbReference type="AlphaFoldDB" id="A0A2X0SF75"/>
<evidence type="ECO:0008006" key="3">
    <source>
        <dbReference type="Google" id="ProtNLM"/>
    </source>
</evidence>
<dbReference type="InterPro" id="IPR010131">
    <property type="entry name" value="MdtP/NodT-like"/>
</dbReference>
<dbReference type="Pfam" id="PF02321">
    <property type="entry name" value="OEP"/>
    <property type="match status" value="1"/>
</dbReference>
<dbReference type="Gene3D" id="1.20.1600.10">
    <property type="entry name" value="Outer membrane efflux proteins (OEP)"/>
    <property type="match status" value="1"/>
</dbReference>
<dbReference type="PANTHER" id="PTHR30203">
    <property type="entry name" value="OUTER MEMBRANE CATION EFFLUX PROTEIN"/>
    <property type="match status" value="1"/>
</dbReference>
<evidence type="ECO:0000313" key="2">
    <source>
        <dbReference type="EMBL" id="SPS06011.1"/>
    </source>
</evidence>
<dbReference type="PROSITE" id="PS51257">
    <property type="entry name" value="PROKAR_LIPOPROTEIN"/>
    <property type="match status" value="1"/>
</dbReference>
<sequence length="466" mass="52176">MKNNGLKLLPLGLFCLLLGCSHYQLKDLTEQSVNQQLETPTAQQLSVQASQIKHPLLKPIPFNIQDGISPDEAAVIAVLRNPELRAARDQHGIANAQLLQAGLLPDPQVSYSFSAPSSGADMGLNNAFGIGLNWQVTALIWRQSKIAAAEKQQQAVDLQIAWQEWQIAQAAKLATYQLIVYSRQQTLLSEMALRLEDNRARLQEAAELGLVTELERVVAVSAKNLVDIRLLALKLQIQQQRQRMNRAMGLKPHEAARLQEDIELLTKLNTPAYDALIHDVENRRLDLMALKRGYESQEERVRIAVLQQFPQISIGFARARDNSNLSTMGLNVSMTLPIFDRNQGQIANDLATRQQLFDQYTNRVFQTRADIAELLVTIASINKQIQSVHHAIPDLANLVKAYQSGIENGQVDVFNYYVAWNSLTDKKIDLLTLELQLVQAGIALEVASGLYQLAADFNEKNYEILF</sequence>
<organism evidence="2">
    <name type="scientific">Candidatus Nitrotoga fabula</name>
    <dbReference type="NCBI Taxonomy" id="2182327"/>
    <lineage>
        <taxon>Bacteria</taxon>
        <taxon>Pseudomonadati</taxon>
        <taxon>Pseudomonadota</taxon>
        <taxon>Betaproteobacteria</taxon>
        <taxon>Nitrosomonadales</taxon>
        <taxon>Gallionellaceae</taxon>
        <taxon>Candidatus Nitrotoga</taxon>
    </lineage>
</organism>
<comment type="similarity">
    <text evidence="1">Belongs to the outer membrane factor (OMF) (TC 1.B.17) family.</text>
</comment>